<dbReference type="Gene3D" id="1.20.120.1750">
    <property type="match status" value="1"/>
</dbReference>
<organism evidence="1 2">
    <name type="scientific">Hortaea werneckii</name>
    <name type="common">Black yeast</name>
    <name type="synonym">Cladosporium werneckii</name>
    <dbReference type="NCBI Taxonomy" id="91943"/>
    <lineage>
        <taxon>Eukaryota</taxon>
        <taxon>Fungi</taxon>
        <taxon>Dikarya</taxon>
        <taxon>Ascomycota</taxon>
        <taxon>Pezizomycotina</taxon>
        <taxon>Dothideomycetes</taxon>
        <taxon>Dothideomycetidae</taxon>
        <taxon>Mycosphaerellales</taxon>
        <taxon>Teratosphaeriaceae</taxon>
        <taxon>Hortaea</taxon>
    </lineage>
</organism>
<dbReference type="EMBL" id="QWIN01000647">
    <property type="protein sequence ID" value="RMY48688.1"/>
    <property type="molecule type" value="Genomic_DNA"/>
</dbReference>
<dbReference type="AlphaFoldDB" id="A0A3M7C9E4"/>
<dbReference type="Pfam" id="PF26200">
    <property type="entry name" value="Rcat_RNF216"/>
    <property type="match status" value="1"/>
</dbReference>
<comment type="caution">
    <text evidence="1">The sequence shown here is derived from an EMBL/GenBank/DDBJ whole genome shotgun (WGS) entry which is preliminary data.</text>
</comment>
<sequence>MHEDETCQAYLDRSRNAAEQMSAAAIRATMKKCPNCAVSIEKSDGCNHMTSRISFAGRVLLRIKGIQLTTSVVFTTHRFRMIGFW</sequence>
<proteinExistence type="predicted"/>
<evidence type="ECO:0000313" key="1">
    <source>
        <dbReference type="EMBL" id="RMY48688.1"/>
    </source>
</evidence>
<gene>
    <name evidence="1" type="ORF">D0865_07937</name>
</gene>
<reference evidence="1 2" key="1">
    <citation type="journal article" date="2018" name="BMC Genomics">
        <title>Genomic evidence for intraspecific hybridization in a clonal and extremely halotolerant yeast.</title>
        <authorList>
            <person name="Gostincar C."/>
            <person name="Stajich J.E."/>
            <person name="Zupancic J."/>
            <person name="Zalar P."/>
            <person name="Gunde-Cimerman N."/>
        </authorList>
    </citation>
    <scope>NUCLEOTIDE SEQUENCE [LARGE SCALE GENOMIC DNA]</scope>
    <source>
        <strain evidence="1 2">EXF-151</strain>
    </source>
</reference>
<name>A0A3M7C9E4_HORWE</name>
<protein>
    <submittedName>
        <fullName evidence="1">Uncharacterized protein</fullName>
    </submittedName>
</protein>
<dbReference type="Proteomes" id="UP000270230">
    <property type="component" value="Unassembled WGS sequence"/>
</dbReference>
<dbReference type="OrthoDB" id="10009520at2759"/>
<dbReference type="SUPFAM" id="SSF57850">
    <property type="entry name" value="RING/U-box"/>
    <property type="match status" value="1"/>
</dbReference>
<evidence type="ECO:0000313" key="2">
    <source>
        <dbReference type="Proteomes" id="UP000270230"/>
    </source>
</evidence>
<accession>A0A3M7C9E4</accession>